<gene>
    <name evidence="2" type="ORF">F0P94_08885</name>
</gene>
<dbReference type="GO" id="GO:0016491">
    <property type="term" value="F:oxidoreductase activity"/>
    <property type="evidence" value="ECO:0007669"/>
    <property type="project" value="InterPro"/>
</dbReference>
<evidence type="ECO:0000313" key="3">
    <source>
        <dbReference type="Proteomes" id="UP000326570"/>
    </source>
</evidence>
<dbReference type="InterPro" id="IPR050712">
    <property type="entry name" value="NAD(P)H-dep_reductase"/>
</dbReference>
<dbReference type="AlphaFoldDB" id="A0A5N1IYA1"/>
<reference evidence="2 3" key="1">
    <citation type="submission" date="2019-09" db="EMBL/GenBank/DDBJ databases">
        <title>Genome sequence of Adhaeribacter sp. M2.</title>
        <authorList>
            <person name="Srinivasan S."/>
        </authorList>
    </citation>
    <scope>NUCLEOTIDE SEQUENCE [LARGE SCALE GENOMIC DNA]</scope>
    <source>
        <strain evidence="2 3">M2</strain>
    </source>
</reference>
<comment type="caution">
    <text evidence="2">The sequence shown here is derived from an EMBL/GenBank/DDBJ whole genome shotgun (WGS) entry which is preliminary data.</text>
</comment>
<dbReference type="InterPro" id="IPR005025">
    <property type="entry name" value="FMN_Rdtase-like_dom"/>
</dbReference>
<dbReference type="PANTHER" id="PTHR30543">
    <property type="entry name" value="CHROMATE REDUCTASE"/>
    <property type="match status" value="1"/>
</dbReference>
<evidence type="ECO:0000313" key="2">
    <source>
        <dbReference type="EMBL" id="KAA9338897.1"/>
    </source>
</evidence>
<accession>A0A5N1IYA1</accession>
<proteinExistence type="predicted"/>
<protein>
    <submittedName>
        <fullName evidence="2">NAD(P)H-dependent oxidoreductase</fullName>
    </submittedName>
</protein>
<dbReference type="SUPFAM" id="SSF52218">
    <property type="entry name" value="Flavoproteins"/>
    <property type="match status" value="1"/>
</dbReference>
<organism evidence="2 3">
    <name type="scientific">Adhaeribacter soli</name>
    <dbReference type="NCBI Taxonomy" id="2607655"/>
    <lineage>
        <taxon>Bacteria</taxon>
        <taxon>Pseudomonadati</taxon>
        <taxon>Bacteroidota</taxon>
        <taxon>Cytophagia</taxon>
        <taxon>Cytophagales</taxon>
        <taxon>Hymenobacteraceae</taxon>
        <taxon>Adhaeribacter</taxon>
    </lineage>
</organism>
<dbReference type="GO" id="GO:0005829">
    <property type="term" value="C:cytosol"/>
    <property type="evidence" value="ECO:0007669"/>
    <property type="project" value="TreeGrafter"/>
</dbReference>
<feature type="domain" description="NADPH-dependent FMN reductase-like" evidence="1">
    <location>
        <begin position="2"/>
        <end position="147"/>
    </location>
</feature>
<dbReference type="GO" id="GO:0010181">
    <property type="term" value="F:FMN binding"/>
    <property type="evidence" value="ECO:0007669"/>
    <property type="project" value="TreeGrafter"/>
</dbReference>
<dbReference type="Proteomes" id="UP000326570">
    <property type="component" value="Unassembled WGS sequence"/>
</dbReference>
<dbReference type="RefSeq" id="WP_150903531.1">
    <property type="nucleotide sequence ID" value="NZ_VTWT01000004.1"/>
</dbReference>
<keyword evidence="3" id="KW-1185">Reference proteome</keyword>
<dbReference type="InterPro" id="IPR029039">
    <property type="entry name" value="Flavoprotein-like_sf"/>
</dbReference>
<dbReference type="Pfam" id="PF03358">
    <property type="entry name" value="FMN_red"/>
    <property type="match status" value="1"/>
</dbReference>
<sequence>MITIIVGTNRNDSISRLIAEQYADMLLQKFQQPTQLLDLQELPVDFISTALYEHTGKNEAFNAVSALIAGSEKFVFVLPEYNGSFPGVLKAFIDGLAYPNTFRHKKAAMLAISNGTQGGLLAMSHLTDIFNYLGMHVLANKVRIPQVHNHMAEGKIITPFYLELMELQAEQFLSF</sequence>
<name>A0A5N1IYA1_9BACT</name>
<evidence type="ECO:0000259" key="1">
    <source>
        <dbReference type="Pfam" id="PF03358"/>
    </source>
</evidence>
<dbReference type="EMBL" id="VTWT01000004">
    <property type="protein sequence ID" value="KAA9338897.1"/>
    <property type="molecule type" value="Genomic_DNA"/>
</dbReference>
<dbReference type="PANTHER" id="PTHR30543:SF21">
    <property type="entry name" value="NAD(P)H-DEPENDENT FMN REDUCTASE LOT6"/>
    <property type="match status" value="1"/>
</dbReference>
<dbReference type="Gene3D" id="3.40.50.360">
    <property type="match status" value="1"/>
</dbReference>